<dbReference type="SUPFAM" id="SSF48452">
    <property type="entry name" value="TPR-like"/>
    <property type="match status" value="1"/>
</dbReference>
<dbReference type="InterPro" id="IPR040201">
    <property type="entry name" value="Mrg3-like"/>
</dbReference>
<keyword evidence="2" id="KW-0472">Membrane</keyword>
<dbReference type="GO" id="GO:0031942">
    <property type="term" value="C:i-AAA complex"/>
    <property type="evidence" value="ECO:0007669"/>
    <property type="project" value="TreeGrafter"/>
</dbReference>
<dbReference type="OrthoDB" id="10050400at2759"/>
<sequence length="450" mass="50117">MFTPTTLRLPRTLPSTLTRRLSTLPRTPRPSLKHHLQPLQTPQRRSLSTFQKWTLGLKQARRDIWRKNPILLPLALFSAATATAIFTYIAYVEYTRVGPQYHKFPPPVAEALRTAVYYTEVDLSPPKALQAYKEALRIGIEMGMHPFSDEVVGIKIQVAMMLERAGLAKAAVEVLERTKGEIMGFVEGKDRGEGVIGVKIEKEEGEEKRKEVEEFEKQQRDKVLKKAVGIEMKLAELYSSDYIQDEKKAEAAQVAAVELCLKELHRRQSLGLPVGGGLEADNTEGWLNVTEIATALTDLAGRYTAQENYELSIPLQMRALDLLHTEEGDAPTCKQVVLLNSVAGCMAGQAQKPIRAEDPKKAKDQLFDAAEKWAQKALDVAARIQPPIRDEECDTSCVAATFNLGWLAEFQGKEKEAERLYGEAKSLSQGLGFEQGVSMADAALKRLTKN</sequence>
<dbReference type="EMBL" id="JZEE01000621">
    <property type="protein sequence ID" value="KJK62465.1"/>
    <property type="molecule type" value="Genomic_DNA"/>
</dbReference>
<feature type="transmembrane region" description="Helical" evidence="2">
    <location>
        <begin position="70"/>
        <end position="91"/>
    </location>
</feature>
<evidence type="ECO:0000313" key="3">
    <source>
        <dbReference type="EMBL" id="KJK62465.1"/>
    </source>
</evidence>
<evidence type="ECO:0008006" key="5">
    <source>
        <dbReference type="Google" id="ProtNLM"/>
    </source>
</evidence>
<dbReference type="AlphaFoldDB" id="A0A0F0I417"/>
<reference evidence="3 4" key="1">
    <citation type="submission" date="2015-02" db="EMBL/GenBank/DDBJ databases">
        <title>Draft genome sequence of Aspergillus parasiticus SU-1.</title>
        <authorList>
            <person name="Yu J."/>
            <person name="Fedorova N."/>
            <person name="Yin Y."/>
            <person name="Losada L."/>
            <person name="Zafar N."/>
            <person name="Taujale R."/>
            <person name="Ehrlich K.C."/>
            <person name="Bhatnagar D."/>
            <person name="Cleveland T.E."/>
            <person name="Bennett J.W."/>
            <person name="Nierman W.C."/>
        </authorList>
    </citation>
    <scope>NUCLEOTIDE SEQUENCE [LARGE SCALE GENOMIC DNA]</scope>
    <source>
        <strain evidence="4">ATCC 56775 / NRRL 5862 / SRRC 143 / SU-1</strain>
    </source>
</reference>
<gene>
    <name evidence="3" type="ORF">P875_00095334</name>
</gene>
<organism evidence="3 4">
    <name type="scientific">Aspergillus parasiticus (strain ATCC 56775 / NRRL 5862 / SRRC 143 / SU-1)</name>
    <dbReference type="NCBI Taxonomy" id="1403190"/>
    <lineage>
        <taxon>Eukaryota</taxon>
        <taxon>Fungi</taxon>
        <taxon>Dikarya</taxon>
        <taxon>Ascomycota</taxon>
        <taxon>Pezizomycotina</taxon>
        <taxon>Eurotiomycetes</taxon>
        <taxon>Eurotiomycetidae</taxon>
        <taxon>Eurotiales</taxon>
        <taxon>Aspergillaceae</taxon>
        <taxon>Aspergillus</taxon>
        <taxon>Aspergillus subgen. Circumdati</taxon>
    </lineage>
</organism>
<protein>
    <recommendedName>
        <fullName evidence="5">TPR domain protein</fullName>
    </recommendedName>
</protein>
<evidence type="ECO:0000313" key="4">
    <source>
        <dbReference type="Proteomes" id="UP000033540"/>
    </source>
</evidence>
<dbReference type="GO" id="GO:0051787">
    <property type="term" value="F:misfolded protein binding"/>
    <property type="evidence" value="ECO:0007669"/>
    <property type="project" value="TreeGrafter"/>
</dbReference>
<dbReference type="PANTHER" id="PTHR28142">
    <property type="entry name" value="MITOCHONDRIAL INNER MEMBRANE I-AAA PROTEASE SUPERCOMPLEX SUBUNIT MGR3-RELATED"/>
    <property type="match status" value="1"/>
</dbReference>
<proteinExistence type="predicted"/>
<evidence type="ECO:0000256" key="2">
    <source>
        <dbReference type="SAM" id="Phobius"/>
    </source>
</evidence>
<accession>A0A0F0I417</accession>
<evidence type="ECO:0000256" key="1">
    <source>
        <dbReference type="SAM" id="MobiDB-lite"/>
    </source>
</evidence>
<comment type="caution">
    <text evidence="3">The sequence shown here is derived from an EMBL/GenBank/DDBJ whole genome shotgun (WGS) entry which is preliminary data.</text>
</comment>
<dbReference type="STRING" id="1403190.A0A0F0I417"/>
<dbReference type="CDD" id="cd24145">
    <property type="entry name" value="Mgr3-like"/>
    <property type="match status" value="1"/>
</dbReference>
<dbReference type="InterPro" id="IPR011990">
    <property type="entry name" value="TPR-like_helical_dom_sf"/>
</dbReference>
<dbReference type="GO" id="GO:0006515">
    <property type="term" value="P:protein quality control for misfolded or incompletely synthesized proteins"/>
    <property type="evidence" value="ECO:0007669"/>
    <property type="project" value="TreeGrafter"/>
</dbReference>
<dbReference type="Gene3D" id="1.25.40.10">
    <property type="entry name" value="Tetratricopeptide repeat domain"/>
    <property type="match status" value="1"/>
</dbReference>
<dbReference type="Proteomes" id="UP000033540">
    <property type="component" value="Unassembled WGS sequence"/>
</dbReference>
<dbReference type="PANTHER" id="PTHR28142:SF1">
    <property type="entry name" value="MITOCHONDRIAL INNER MEMBRANE I-AAA PROTEASE SUPERCOMPLEX SUBUNIT MGR3-RELATED"/>
    <property type="match status" value="1"/>
</dbReference>
<name>A0A0F0I417_ASPPU</name>
<keyword evidence="2" id="KW-1133">Transmembrane helix</keyword>
<keyword evidence="2" id="KW-0812">Transmembrane</keyword>
<feature type="region of interest" description="Disordered" evidence="1">
    <location>
        <begin position="22"/>
        <end position="44"/>
    </location>
</feature>